<keyword evidence="3" id="KW-1185">Reference proteome</keyword>
<dbReference type="OrthoDB" id="2941819at2"/>
<evidence type="ECO:0000259" key="1">
    <source>
        <dbReference type="Pfam" id="PF18624"/>
    </source>
</evidence>
<evidence type="ECO:0000313" key="2">
    <source>
        <dbReference type="EMBL" id="SHL34006.1"/>
    </source>
</evidence>
<reference evidence="2 3" key="1">
    <citation type="submission" date="2016-11" db="EMBL/GenBank/DDBJ databases">
        <authorList>
            <person name="Jaros S."/>
            <person name="Januszkiewicz K."/>
            <person name="Wedrychowicz H."/>
        </authorList>
    </citation>
    <scope>NUCLEOTIDE SEQUENCE [LARGE SCALE GENOMIC DNA]</scope>
    <source>
        <strain evidence="2 3">DSM 15929</strain>
    </source>
</reference>
<sequence length="143" mass="16724">MLTENLEKENLEKIFGVYNDNIDVMILSLNYCLGDSTLKTLNNMLNGQGVGGNSIGYFFPQNFDLWDEDYFEKGVMFQWGIRGIIVDNQTFYKYLKRGVSEFIKLYPKEQTDAFKLLQEIKVKYNCLDDDNKNVILKELVFND</sequence>
<proteinExistence type="predicted"/>
<dbReference type="AlphaFoldDB" id="A0A1M6ZUC5"/>
<organism evidence="2 3">
    <name type="scientific">Anaerocolumna jejuensis DSM 15929</name>
    <dbReference type="NCBI Taxonomy" id="1121322"/>
    <lineage>
        <taxon>Bacteria</taxon>
        <taxon>Bacillati</taxon>
        <taxon>Bacillota</taxon>
        <taxon>Clostridia</taxon>
        <taxon>Lachnospirales</taxon>
        <taxon>Lachnospiraceae</taxon>
        <taxon>Anaerocolumna</taxon>
    </lineage>
</organism>
<dbReference type="InterPro" id="IPR041256">
    <property type="entry name" value="CdiI_4"/>
</dbReference>
<protein>
    <recommendedName>
        <fullName evidence="1">CDI immunity protein domain-containing protein</fullName>
    </recommendedName>
</protein>
<dbReference type="RefSeq" id="WP_073279444.1">
    <property type="nucleotide sequence ID" value="NZ_FRAC01000030.1"/>
</dbReference>
<dbReference type="Pfam" id="PF18624">
    <property type="entry name" value="CdiI_4"/>
    <property type="match status" value="1"/>
</dbReference>
<evidence type="ECO:0000313" key="3">
    <source>
        <dbReference type="Proteomes" id="UP000184386"/>
    </source>
</evidence>
<dbReference type="EMBL" id="FRAC01000030">
    <property type="protein sequence ID" value="SHL34006.1"/>
    <property type="molecule type" value="Genomic_DNA"/>
</dbReference>
<accession>A0A1M6ZUC5</accession>
<dbReference type="Proteomes" id="UP000184386">
    <property type="component" value="Unassembled WGS sequence"/>
</dbReference>
<name>A0A1M6ZUC5_9FIRM</name>
<feature type="domain" description="CDI immunity protein" evidence="1">
    <location>
        <begin position="32"/>
        <end position="112"/>
    </location>
</feature>
<dbReference type="CDD" id="cd20688">
    <property type="entry name" value="CdiI_Ecoli_Nm-like"/>
    <property type="match status" value="1"/>
</dbReference>
<gene>
    <name evidence="2" type="ORF">SAMN02745136_04667</name>
</gene>